<dbReference type="OrthoDB" id="70521at2759"/>
<evidence type="ECO:0000313" key="11">
    <source>
        <dbReference type="Proteomes" id="UP000243579"/>
    </source>
</evidence>
<feature type="repeat" description="RCC1" evidence="5">
    <location>
        <begin position="471"/>
        <end position="522"/>
    </location>
</feature>
<proteinExistence type="predicted"/>
<dbReference type="SUPFAM" id="SSF50985">
    <property type="entry name" value="RCC1/BLIP-II"/>
    <property type="match status" value="2"/>
</dbReference>
<dbReference type="InterPro" id="IPR003877">
    <property type="entry name" value="SPRY_dom"/>
</dbReference>
<dbReference type="InterPro" id="IPR051553">
    <property type="entry name" value="Ran_GTPase-activating"/>
</dbReference>
<dbReference type="PROSITE" id="PS00626">
    <property type="entry name" value="RCC1_2"/>
    <property type="match status" value="3"/>
</dbReference>
<evidence type="ECO:0000256" key="2">
    <source>
        <dbReference type="ARBA" id="ARBA00022737"/>
    </source>
</evidence>
<dbReference type="InterPro" id="IPR009060">
    <property type="entry name" value="UBA-like_sf"/>
</dbReference>
<keyword evidence="3 4" id="KW-0833">Ubl conjugation pathway</keyword>
<feature type="repeat" description="RCC1" evidence="5">
    <location>
        <begin position="575"/>
        <end position="627"/>
    </location>
</feature>
<dbReference type="EMBL" id="JNBR01000674">
    <property type="protein sequence ID" value="OQR90075.1"/>
    <property type="molecule type" value="Genomic_DNA"/>
</dbReference>
<evidence type="ECO:0000256" key="6">
    <source>
        <dbReference type="SAM" id="MobiDB-lite"/>
    </source>
</evidence>
<evidence type="ECO:0000256" key="3">
    <source>
        <dbReference type="ARBA" id="ARBA00022786"/>
    </source>
</evidence>
<evidence type="ECO:0000259" key="8">
    <source>
        <dbReference type="PROSITE" id="PS50188"/>
    </source>
</evidence>
<dbReference type="SMART" id="SM00119">
    <property type="entry name" value="HECTc"/>
    <property type="match status" value="1"/>
</dbReference>
<evidence type="ECO:0000313" key="10">
    <source>
        <dbReference type="EMBL" id="OQR90075.1"/>
    </source>
</evidence>
<comment type="caution">
    <text evidence="10">The sequence shown here is derived from an EMBL/GenBank/DDBJ whole genome shotgun (WGS) entry which is preliminary data.</text>
</comment>
<dbReference type="Gene3D" id="3.90.1750.10">
    <property type="entry name" value="Hect, E3 ligase catalytic domains"/>
    <property type="match status" value="1"/>
</dbReference>
<dbReference type="PROSITE" id="PS50030">
    <property type="entry name" value="UBA"/>
    <property type="match status" value="1"/>
</dbReference>
<keyword evidence="1" id="KW-0344">Guanine-nucleotide releasing factor</keyword>
<dbReference type="PROSITE" id="PS50012">
    <property type="entry name" value="RCC1_3"/>
    <property type="match status" value="7"/>
</dbReference>
<dbReference type="STRING" id="1202772.A0A1V9YWG2"/>
<dbReference type="PRINTS" id="PR00633">
    <property type="entry name" value="RCCNDNSATION"/>
</dbReference>
<dbReference type="InterPro" id="IPR041969">
    <property type="entry name" value="VP13D_UBA"/>
</dbReference>
<dbReference type="Gene3D" id="2.60.120.200">
    <property type="match status" value="1"/>
</dbReference>
<dbReference type="CDD" id="cd14306">
    <property type="entry name" value="UBA_VP13D"/>
    <property type="match status" value="1"/>
</dbReference>
<dbReference type="SUPFAM" id="SSF49899">
    <property type="entry name" value="Concanavalin A-like lectins/glucanases"/>
    <property type="match status" value="2"/>
</dbReference>
<feature type="domain" description="HECT" evidence="9">
    <location>
        <begin position="3471"/>
        <end position="3856"/>
    </location>
</feature>
<dbReference type="InterPro" id="IPR000408">
    <property type="entry name" value="Reg_chr_condens"/>
</dbReference>
<feature type="domain" description="UBA" evidence="7">
    <location>
        <begin position="2454"/>
        <end position="2501"/>
    </location>
</feature>
<dbReference type="Proteomes" id="UP000243579">
    <property type="component" value="Unassembled WGS sequence"/>
</dbReference>
<reference evidence="10 11" key="1">
    <citation type="journal article" date="2014" name="Genome Biol. Evol.">
        <title>The secreted proteins of Achlya hypogyna and Thraustotheca clavata identify the ancestral oomycete secretome and reveal gene acquisitions by horizontal gene transfer.</title>
        <authorList>
            <person name="Misner I."/>
            <person name="Blouin N."/>
            <person name="Leonard G."/>
            <person name="Richards T.A."/>
            <person name="Lane C.E."/>
        </authorList>
    </citation>
    <scope>NUCLEOTIDE SEQUENCE [LARGE SCALE GENOMIC DNA]</scope>
    <source>
        <strain evidence="10 11">ATCC 48635</strain>
    </source>
</reference>
<dbReference type="SUPFAM" id="SSF46934">
    <property type="entry name" value="UBA-like"/>
    <property type="match status" value="1"/>
</dbReference>
<dbReference type="GO" id="GO:0004842">
    <property type="term" value="F:ubiquitin-protein transferase activity"/>
    <property type="evidence" value="ECO:0007669"/>
    <property type="project" value="InterPro"/>
</dbReference>
<dbReference type="InterPro" id="IPR058923">
    <property type="entry name" value="RCC1-like_dom"/>
</dbReference>
<feature type="domain" description="B30.2/SPRY" evidence="8">
    <location>
        <begin position="2954"/>
        <end position="3134"/>
    </location>
</feature>
<dbReference type="InterPro" id="IPR013320">
    <property type="entry name" value="ConA-like_dom_sf"/>
</dbReference>
<dbReference type="PROSITE" id="PS50237">
    <property type="entry name" value="HECT"/>
    <property type="match status" value="1"/>
</dbReference>
<feature type="repeat" description="RCC1" evidence="5">
    <location>
        <begin position="523"/>
        <end position="574"/>
    </location>
</feature>
<dbReference type="Gene3D" id="2.60.120.920">
    <property type="match status" value="1"/>
</dbReference>
<dbReference type="InterPro" id="IPR043136">
    <property type="entry name" value="B30.2/SPRY_sf"/>
</dbReference>
<evidence type="ECO:0000259" key="7">
    <source>
        <dbReference type="PROSITE" id="PS50030"/>
    </source>
</evidence>
<dbReference type="CDD" id="cd11709">
    <property type="entry name" value="SPRY"/>
    <property type="match status" value="1"/>
</dbReference>
<keyword evidence="10" id="KW-0436">Ligase</keyword>
<dbReference type="InterPro" id="IPR015940">
    <property type="entry name" value="UBA"/>
</dbReference>
<dbReference type="PANTHER" id="PTHR45982">
    <property type="entry name" value="REGULATOR OF CHROMOSOME CONDENSATION"/>
    <property type="match status" value="1"/>
</dbReference>
<evidence type="ECO:0000259" key="9">
    <source>
        <dbReference type="PROSITE" id="PS50237"/>
    </source>
</evidence>
<accession>A0A1V9YWG2</accession>
<evidence type="ECO:0000256" key="5">
    <source>
        <dbReference type="PROSITE-ProRule" id="PRU00235"/>
    </source>
</evidence>
<keyword evidence="2" id="KW-0677">Repeat</keyword>
<dbReference type="InterPro" id="IPR000569">
    <property type="entry name" value="HECT_dom"/>
</dbReference>
<dbReference type="PANTHER" id="PTHR45982:SF1">
    <property type="entry name" value="REGULATOR OF CHROMOSOME CONDENSATION"/>
    <property type="match status" value="1"/>
</dbReference>
<dbReference type="Pfam" id="PF00622">
    <property type="entry name" value="SPRY"/>
    <property type="match status" value="1"/>
</dbReference>
<feature type="repeat" description="RCC1" evidence="5">
    <location>
        <begin position="685"/>
        <end position="736"/>
    </location>
</feature>
<dbReference type="Pfam" id="PF13385">
    <property type="entry name" value="Laminin_G_3"/>
    <property type="match status" value="1"/>
</dbReference>
<feature type="repeat" description="RCC1" evidence="5">
    <location>
        <begin position="362"/>
        <end position="413"/>
    </location>
</feature>
<protein>
    <submittedName>
        <fullName evidence="10">HECT E3 ubiquitin ligase</fullName>
    </submittedName>
</protein>
<dbReference type="InterPro" id="IPR035983">
    <property type="entry name" value="Hect_E3_ubiquitin_ligase"/>
</dbReference>
<dbReference type="Pfam" id="PF00632">
    <property type="entry name" value="HECT"/>
    <property type="match status" value="1"/>
</dbReference>
<name>A0A1V9YWG2_ACHHY</name>
<dbReference type="Gene3D" id="3.30.2410.10">
    <property type="entry name" value="Hect, E3 ligase catalytic domain"/>
    <property type="match status" value="1"/>
</dbReference>
<feature type="region of interest" description="Disordered" evidence="6">
    <location>
        <begin position="2396"/>
        <end position="2459"/>
    </location>
</feature>
<gene>
    <name evidence="10" type="ORF">ACHHYP_05840</name>
</gene>
<dbReference type="SUPFAM" id="SSF56204">
    <property type="entry name" value="Hect, E3 ligase catalytic domain"/>
    <property type="match status" value="1"/>
</dbReference>
<dbReference type="InterPro" id="IPR001870">
    <property type="entry name" value="B30.2/SPRY"/>
</dbReference>
<dbReference type="Gene3D" id="2.130.10.30">
    <property type="entry name" value="Regulator of chromosome condensation 1/beta-lactamase-inhibitor protein II"/>
    <property type="match status" value="2"/>
</dbReference>
<evidence type="ECO:0000256" key="1">
    <source>
        <dbReference type="ARBA" id="ARBA00022658"/>
    </source>
</evidence>
<feature type="compositionally biased region" description="Acidic residues" evidence="6">
    <location>
        <begin position="2428"/>
        <end position="2459"/>
    </location>
</feature>
<feature type="region of interest" description="Disordered" evidence="6">
    <location>
        <begin position="768"/>
        <end position="793"/>
    </location>
</feature>
<evidence type="ECO:0000256" key="4">
    <source>
        <dbReference type="PROSITE-ProRule" id="PRU00104"/>
    </source>
</evidence>
<dbReference type="Gene3D" id="1.10.8.10">
    <property type="entry name" value="DNA helicase RuvA subunit, C-terminal domain"/>
    <property type="match status" value="1"/>
</dbReference>
<keyword evidence="11" id="KW-1185">Reference proteome</keyword>
<dbReference type="SMART" id="SM00449">
    <property type="entry name" value="SPRY"/>
    <property type="match status" value="1"/>
</dbReference>
<dbReference type="InterPro" id="IPR009091">
    <property type="entry name" value="RCC1/BLIP-II"/>
</dbReference>
<feature type="repeat" description="RCC1" evidence="5">
    <location>
        <begin position="628"/>
        <end position="684"/>
    </location>
</feature>
<sequence>MGQTSTTGRPDARWSRVSYEQLAQDDFLTKQYRRSGFAQLYNQYDRHPLPLLAPRTDDDDAATGDDDGALGEALVVLVETDPVALAKFALQRLRDTLVHSCEYVDPFRTKLELQQYLLRCGHEALAARAAAPPVVPAPLPPPAPKGRGMPHEALLGVGLFLSLVQGLGEPELRSQLLLDLAPLLDKLAPLSLAKTADATPVLARLETFLLELCGEPALDTSTRALHALLQLALARGSVSTFLHAVRVLLGAAGPAPAKKAVLPPDDAALEDDCIDLKALRKLSRVGPLLRDTDEAPVKKKHKAPSPVHPLAATMKNNATDKGERRPRFHALDLEPVVHVLGAVKMRDAAADAGAGADDEDEREVWSCGQNSYGELSHGDTNPRKLFERVEALQGKGVVQVCAGNEHTVALAADGGVFTCGYNDNGQCGQGTTTRVAAMTEVTKLDAEFDHAVAQVHAYNGCEHTVLVAADGAAAAFGYNYRGQLGLGTTTSESVARPLRGLDGRRVRLVSCSYYHTVLSVEGDAVYAFGRNDYGQLGHNDTLDRRSPAIVDALTNVPLASLACGQYHSTVATTSGVILAFGKNDYGQLGVEGLENQLVPAVVKSGLERFVCTEVRCGYYHTIALCTGGHVYGFGRNDYGQLGLGDAGANAQQRIAMPQLIADLEGKEIVRIACGCYHTVAVAENGMLYVFGRNNHGQLGTGDATERLVPTAVDAFVGKRVAMVAAGFYHTVVLTGGRDGTDAPAADMPPTDESEAARAFTPEAVLADPSFVVGSKPRPPNKPAPSSTRSLRVLDPSFDADPEEEEQVGSPLPESNVPEAHGHLQAAVCLLAHLDRLARAFAPKRHAYPTRLAADTRRGKKADAADSRFEAYCVDVSATTFEALASILEAAADCRDGAAAQTQIYLLLASLRILQANVATLVRCGPPPDRLLEPALQKVHVILVSLVDVPKWLRDGDNTASVVDGKNQLVTEAVETLLIGFELFHSCPCSQTYLIFAILKDAAPTTAPVCACGAVGPPPMPRNRKAMLEPLLRRMTDDAVLGQFVPRSPAATADNVNALVRVLLDKIASQTAALLTKSETDELRGTDAAFRPYVVLLNAIQKHLASWAGATQQWDATAPIDVITLFHLSEAHRADVPKAWLCYIEFATAVLDHCIATLKALDLRHAKVRGDVLDMLQHSMAGQVLPALATTLLLLVDRPLFALALLPPVMELLRLVDALNQRSPKVKESERQYMEALWAYQQPVPPATASLDIVHTLHWLYALEKLLARLASAMAATLLVGDIARGPAPEASPWLANPLFAHGLEPTVFAPLTSHGRAVPHSPFPSVSGAFVVPLPPPAATDGLTLIEQLQAAPAPDGPRRFCAWIRAAYAKLDASYRFLLKAAHALDEATENAFFAVLLKRLGLASVAELWAARYAPSASPPGHLLALWHHIADLSRGFAQFKNALQNQAGAPADAGVFAQRILEATRLLFSVASDDDASVVTLPCDPVVAEDSVSTRRWHLATYGGHPFLTAFPASKWRRVRILVHTLMRWKLQRAVEDPSIGKAAVRFVLGDVDLRHLQASLLDRCRRAGYRACGLNAFSTLLAQTTLTSVQANVYECLGHSLRVALRGRVLRGLEGVGGFYEGLVRAASAQLLTQVAAALTTSLPEKDDAALFVRTPHLFSLVHCWSVAIEPGSYEFVAHIGLVQTLHRLRLTVCAALKLAKGEPLALLQRCQAALWAAMRYVFASCAARATSGGRLATPVVPLLGPCFAVLQKEVEASVATMVPSFKPDQDLGIVAPDAAVDDRLVKRSHDVLTAACTFSGLDPGVVVPHSELPLASDCADFSVSFWLYLDGARAETLPPMSKQLVFARGHASEIAPYCVVYDANDGDGTEYVLEVGIVTADAVGGDRLQAIESATSKSALESNMWYHVGIVLEGPKLRLFVNGALDVQKSLSAPVALSGRLPWHVYLGKVAAPVGDIWSLLSAHCGLEGMLAQFRLHLRALSAIHLHILYDQGPPPVLVTTDADCYHMGALVLLLAQSSEGVAVLTDRRWLRLLFWMLRGGTYRVQQLVVRILKKLLPYVAPAALPLSALFPAASEASLVLYLLRLIGFCLWRFHAAQPGAKLEYDFPLNIAAHSLSFLDYAGDNCLTADSERAMHLGMEMSDLVGALTRDAAWADLVSSELAASLGALHDGAPSWGGNVTVGKASIAGEALGVAAALGSLSVLGGSVDAVRIGALMELSQGRDLASVVAFDPTQPFAQLVLQKLETPPSSDVTYLSWVAQVHDAPPSDVWKVLRLNVDELVLAPPSAPPTPPLQGLLLATVAAMLEAPVPPSAPLGLQSHASALKALAAAVHFPEVASALLEQQPTLFQRLLALAIQSDASVTFTTLGEVELKALLLRRRLYELNASVPDVPPAMKAVGTPEVADDDGEKPAPEPESNAAGCDDDLGEDEADDDEDEDEDGDDEDDDEDDEDDAAVRPELVEELSLMGFPEDWCVMALKHTGNDILSASAWIVDNLDYFNSLQAAKDKENRQKEAQLDFNDEEDDPVEDAVGDVALPPLLAHDDDGADAFADKETGRKVFGEMYFPFEEGGFLSNCSNRFFETALGNSNAPSPQPAILEAVARFQQEVRAMAHAAVAAHALATEASLRTLYARQIVALAFAHVARRPSAPWDAWLPADDGVVLRFCKTILFRGKQFALGRVEGGGRCALEPERVVATLVAHALAHHLPRFGALLCDAIADELKGACDKRYEGYLWTQRDVHLGDGAALAEPSIEYAAWLLDQLFAAPGVFAAYLATTPDADATLRAFVARLTPCLSSSNLALKLVVFQGLTYVFRNSPNTDRAALCVAVHLSADGLLLAARRRHLREVLQNRLYFSPYLQGLLELVRAVAPHSALVPFYLQLVVAAETSLTLAWPSRPEAAVFVLEGKTGSGDFAEWYSGSDLQCTRVGLSPSTSYCCRVRCGAAVTSEIRVTTKGATEAAATELVPFMLDKKKCRSNSLTFSDDGLGVAYSGNEAWRMVLGSEGFAVGRHKWQIKIEKSSSAYLFVGVASKRANLESFLGADEHSWGFIGDGALYYQRNRLKTYGDTFGEGDVIGLDLDCEQGTLSYSKNGVDLGVAFDNVVGELFPAVAFYSRHQKVSLTTNGFDCSVGLKLHGSPKDATVDEYLGVCALMQSMLDASPLPTIALRRAYVVYTQWGNETRARCMTRAGYDLLFDVSDTTLSPFGFKARDRVKTPRGNGVVVGVADGRLWVETEAETGCWFYHPTKVRPRQINIATAVDTAPAPLAAKTPTVVAYDNFVAYADCDRWTLAQDAKLMQQLNAVCGLGGPSPWNLSQDKVKEVFRGSDTSDADLDRIVCRVALLKMLNHDISRTVAFFDLSWQYFSPAHSCLHAALLTGVKTSLFVALKHALLDSLLEKTLTHPKKAEDDYDYPEDLPQLVVNRPKAAVAHFKPDLETVVGQSLFGQAFDELHFLENKVLRMVYSHPMDDGQLRTFKVKFEGEGADDYGGPYREFFSQFMAELQSIKPDSAEATDGLECILPFLMPCPNWRNGVGSNRERFVLNPSLLRADSKWNKGSSTNPVDNSALFAEMYHFLGQILGIILRTKVLVRIDLASSIWKRLVGSSVDLLDLAEVDSVAYGLIEHLRQLRVQHRTEPEAAEATLEALDLCFTTNLSDGTLVDLVPLGQDRRVTWADLDEYLALVVEARLNEGSRAIEAIKQGLCTIVPANAVALFSWEELSVRVCGRAEIDIALLQANTEYDEDISADDAFVQRFWRVLEGMSQEDRCAFLRFVSARSRLPMDQHGFTQKFKIQAASGEGMTQNPDDSLPKSHTCFFALLLPKYSTDDICRRQFLYAIHNCLEMDGDFRLADTEMTGWNDVHPNDALRI</sequence>
<dbReference type="Gene3D" id="3.30.2160.10">
    <property type="entry name" value="Hect, E3 ligase catalytic domain"/>
    <property type="match status" value="1"/>
</dbReference>
<dbReference type="GO" id="GO:0016874">
    <property type="term" value="F:ligase activity"/>
    <property type="evidence" value="ECO:0007669"/>
    <property type="project" value="UniProtKB-KW"/>
</dbReference>
<organism evidence="10 11">
    <name type="scientific">Achlya hypogyna</name>
    <name type="common">Oomycete</name>
    <name type="synonym">Protoachlya hypogyna</name>
    <dbReference type="NCBI Taxonomy" id="1202772"/>
    <lineage>
        <taxon>Eukaryota</taxon>
        <taxon>Sar</taxon>
        <taxon>Stramenopiles</taxon>
        <taxon>Oomycota</taxon>
        <taxon>Saprolegniomycetes</taxon>
        <taxon>Saprolegniales</taxon>
        <taxon>Achlyaceae</taxon>
        <taxon>Achlya</taxon>
    </lineage>
</organism>
<dbReference type="PROSITE" id="PS50188">
    <property type="entry name" value="B302_SPRY"/>
    <property type="match status" value="1"/>
</dbReference>
<dbReference type="GO" id="GO:0005737">
    <property type="term" value="C:cytoplasm"/>
    <property type="evidence" value="ECO:0007669"/>
    <property type="project" value="TreeGrafter"/>
</dbReference>
<dbReference type="GO" id="GO:0005085">
    <property type="term" value="F:guanyl-nucleotide exchange factor activity"/>
    <property type="evidence" value="ECO:0007669"/>
    <property type="project" value="TreeGrafter"/>
</dbReference>
<dbReference type="Pfam" id="PF25390">
    <property type="entry name" value="WD40_RLD"/>
    <property type="match status" value="1"/>
</dbReference>
<feature type="active site" description="Glycyl thioester intermediate" evidence="4">
    <location>
        <position position="3820"/>
    </location>
</feature>
<feature type="repeat" description="RCC1" evidence="5">
    <location>
        <begin position="414"/>
        <end position="470"/>
    </location>
</feature>